<dbReference type="EMBL" id="LN879502">
    <property type="protein sequence ID" value="CUI15833.1"/>
    <property type="molecule type" value="Genomic_DNA"/>
</dbReference>
<protein>
    <submittedName>
        <fullName evidence="1">Uncharacterized protein</fullName>
    </submittedName>
</protein>
<dbReference type="InParanoid" id="A0A0U5J6Z2"/>
<keyword evidence="2" id="KW-1185">Reference proteome</keyword>
<organism evidence="1 2">
    <name type="scientific">Candidatus Protochlamydia naegleriophila</name>
    <dbReference type="NCBI Taxonomy" id="389348"/>
    <lineage>
        <taxon>Bacteria</taxon>
        <taxon>Pseudomonadati</taxon>
        <taxon>Chlamydiota</taxon>
        <taxon>Chlamydiia</taxon>
        <taxon>Parachlamydiales</taxon>
        <taxon>Parachlamydiaceae</taxon>
        <taxon>Candidatus Protochlamydia</taxon>
    </lineage>
</organism>
<evidence type="ECO:0000313" key="2">
    <source>
        <dbReference type="Proteomes" id="UP000069902"/>
    </source>
</evidence>
<accession>A0A0U5J6Z2</accession>
<dbReference type="KEGG" id="pnl:PNK_0195"/>
<evidence type="ECO:0000313" key="1">
    <source>
        <dbReference type="EMBL" id="CUI15833.1"/>
    </source>
</evidence>
<name>A0A0U5J6Z2_9BACT</name>
<dbReference type="AlphaFoldDB" id="A0A0U5J6Z2"/>
<reference evidence="2" key="1">
    <citation type="submission" date="2015-09" db="EMBL/GenBank/DDBJ databases">
        <authorList>
            <person name="Bertelli C."/>
        </authorList>
    </citation>
    <scope>NUCLEOTIDE SEQUENCE [LARGE SCALE GENOMIC DNA]</scope>
    <source>
        <strain evidence="2">KNic</strain>
    </source>
</reference>
<dbReference type="PATRIC" id="fig|389348.3.peg.224"/>
<dbReference type="Proteomes" id="UP000069902">
    <property type="component" value="Chromosome cPNK"/>
</dbReference>
<gene>
    <name evidence="1" type="ORF">PNK_0195</name>
</gene>
<sequence>MHILDPNIGLLACQREHAFNLLSKVISSYSPPAGRTDHNLEASRFDIALQSDQLPWKRVFVEGIG</sequence>
<proteinExistence type="predicted"/>